<sequence length="650" mass="73716">MDQAKITSDSDFKDSPTGLAARWQVEIEAAQKELGTFHTQANKTTQRYLDKREVYGRDESRVNLFWSTMQVLLSMLYARPPSADVSRSWQDYDDDVARVAGTMLQRMLNRSFDDNVSPWDAAVRQGIEDWLVVGMGQIWLRYEVETEEYEVPAVFDEFGQELSPAEMAERITNEDAPCDYIYWQDFYYSPARTWHEVRWVARRVYMTKDQLVERFGREIANIVPLSSNSHPKDVNDQTTKFDPWSKAEVFEIWCKEKRKVYWYAKGCDVILDVKDDPLGLDGFFPCPKPVVANVTSSNFQPKADYLFAQDQFQELDEINTRITWLTRAAKVVGVYDKSAEGIQRLFNQGVENQLIPVDNWAMFAERGGVKGQVDFIPIQDVVNAIDHLRQYRQDKVVQIYEVLGISDIMRGSSKASETAAAQQIKAQFGSTRIQLKQFYIAEWITGALRIKAEIICKHFQPETIIRRSNIERTPDAPLAMQAIELLKNEQLSEYRINIEADSMAALDWAAERDAAVQFMQGLGAFVSQVAPMAQQVPGAAPVLLSLLQWSVSKFRVSTQIEAVLDQAIGGLKQTMGQPKQPDPMQQAMVQEKQAGAAERAAKAKKTSVEAAGEEMQLQMAQRALGIMQPQPGLPPAQPQMPPPNNMPPMQ</sequence>
<feature type="region of interest" description="Disordered" evidence="1">
    <location>
        <begin position="619"/>
        <end position="650"/>
    </location>
</feature>
<feature type="compositionally biased region" description="Pro residues" evidence="1">
    <location>
        <begin position="631"/>
        <end position="650"/>
    </location>
</feature>
<evidence type="ECO:0000256" key="1">
    <source>
        <dbReference type="SAM" id="MobiDB-lite"/>
    </source>
</evidence>
<dbReference type="EMBL" id="LR796318">
    <property type="protein sequence ID" value="CAB4136643.1"/>
    <property type="molecule type" value="Genomic_DNA"/>
</dbReference>
<organism evidence="2">
    <name type="scientific">uncultured Caudovirales phage</name>
    <dbReference type="NCBI Taxonomy" id="2100421"/>
    <lineage>
        <taxon>Viruses</taxon>
        <taxon>Duplodnaviria</taxon>
        <taxon>Heunggongvirae</taxon>
        <taxon>Uroviricota</taxon>
        <taxon>Caudoviricetes</taxon>
        <taxon>Peduoviridae</taxon>
        <taxon>Maltschvirus</taxon>
        <taxon>Maltschvirus maltsch</taxon>
    </lineage>
</organism>
<name>A0A6J5LU53_9CAUD</name>
<gene>
    <name evidence="2" type="ORF">UFOVP312_34</name>
</gene>
<reference evidence="2" key="1">
    <citation type="submission" date="2020-04" db="EMBL/GenBank/DDBJ databases">
        <authorList>
            <person name="Chiriac C."/>
            <person name="Salcher M."/>
            <person name="Ghai R."/>
            <person name="Kavagutti S V."/>
        </authorList>
    </citation>
    <scope>NUCLEOTIDE SEQUENCE</scope>
</reference>
<proteinExistence type="predicted"/>
<protein>
    <recommendedName>
        <fullName evidence="3">Portal protein</fullName>
    </recommendedName>
</protein>
<evidence type="ECO:0000313" key="2">
    <source>
        <dbReference type="EMBL" id="CAB4136643.1"/>
    </source>
</evidence>
<accession>A0A6J5LU53</accession>
<evidence type="ECO:0008006" key="3">
    <source>
        <dbReference type="Google" id="ProtNLM"/>
    </source>
</evidence>